<protein>
    <submittedName>
        <fullName evidence="3">Uncharacterized protein</fullName>
    </submittedName>
</protein>
<keyword evidence="2" id="KW-0802">TPR repeat</keyword>
<evidence type="ECO:0000313" key="4">
    <source>
        <dbReference type="Proteomes" id="UP001530377"/>
    </source>
</evidence>
<dbReference type="Gene3D" id="1.25.40.10">
    <property type="entry name" value="Tetratricopeptide repeat domain"/>
    <property type="match status" value="1"/>
</dbReference>
<dbReference type="SUPFAM" id="SSF48452">
    <property type="entry name" value="TPR-like"/>
    <property type="match status" value="1"/>
</dbReference>
<proteinExistence type="predicted"/>
<dbReference type="AlphaFoldDB" id="A0ABD3SSQ5"/>
<name>A0ABD3SSQ5_9STRA</name>
<dbReference type="InterPro" id="IPR011990">
    <property type="entry name" value="TPR-like_helical_dom_sf"/>
</dbReference>
<dbReference type="Proteomes" id="UP001530377">
    <property type="component" value="Unassembled WGS sequence"/>
</dbReference>
<keyword evidence="4" id="KW-1185">Reference proteome</keyword>
<organism evidence="3 4">
    <name type="scientific">Cyclostephanos tholiformis</name>
    <dbReference type="NCBI Taxonomy" id="382380"/>
    <lineage>
        <taxon>Eukaryota</taxon>
        <taxon>Sar</taxon>
        <taxon>Stramenopiles</taxon>
        <taxon>Ochrophyta</taxon>
        <taxon>Bacillariophyta</taxon>
        <taxon>Coscinodiscophyceae</taxon>
        <taxon>Thalassiosirophycidae</taxon>
        <taxon>Stephanodiscales</taxon>
        <taxon>Stephanodiscaceae</taxon>
        <taxon>Cyclostephanos</taxon>
    </lineage>
</organism>
<evidence type="ECO:0000313" key="3">
    <source>
        <dbReference type="EMBL" id="KAL3827445.1"/>
    </source>
</evidence>
<gene>
    <name evidence="3" type="ORF">ACHAXA_003179</name>
</gene>
<keyword evidence="1" id="KW-0677">Repeat</keyword>
<comment type="caution">
    <text evidence="3">The sequence shown here is derived from an EMBL/GenBank/DDBJ whole genome shotgun (WGS) entry which is preliminary data.</text>
</comment>
<accession>A0ABD3SSQ5</accession>
<dbReference type="InterPro" id="IPR039663">
    <property type="entry name" value="AIP/AIPL1/TTC9"/>
</dbReference>
<dbReference type="PANTHER" id="PTHR11242">
    <property type="entry name" value="ARYL HYDROCARBON RECEPTOR INTERACTING PROTEIN RELATED"/>
    <property type="match status" value="1"/>
</dbReference>
<evidence type="ECO:0000256" key="2">
    <source>
        <dbReference type="ARBA" id="ARBA00022803"/>
    </source>
</evidence>
<sequence length="355" mass="40935">MESIDVDGTPFSVHMDRAVKLRSLQTRHERLKYDAFPSFYANTIFPNDDVSNARRLGQFDERLAAANRMKEEGNSAFHNDRPRDALKKYEMAASVFRFLKNTNLEWKSQGIMDRFITEVEYECKSVEERRELDRFLVSCYNNMALASCRINYFSLAVEACDCAIAIDGRNDKALYLRSRARIGPKSSGAHEETMAWNDLLKALEINSDNREAKRLLHRLGDDMKKQRAKEKIAFGGLFDRGALCDPRVLQERNEAGRKLVEQDELDSRQQDITLGRQLTQLYEERGMKKQKERIEQSLKYETEATEERSLLSETDFRSPTTRMVLDAKHMGVDLTDPQTVEILEKLKAAGDLELA</sequence>
<reference evidence="3 4" key="1">
    <citation type="submission" date="2024-10" db="EMBL/GenBank/DDBJ databases">
        <title>Updated reference genomes for cyclostephanoid diatoms.</title>
        <authorList>
            <person name="Roberts W.R."/>
            <person name="Alverson A.J."/>
        </authorList>
    </citation>
    <scope>NUCLEOTIDE SEQUENCE [LARGE SCALE GENOMIC DNA]</scope>
    <source>
        <strain evidence="3 4">AJA228-03</strain>
    </source>
</reference>
<evidence type="ECO:0000256" key="1">
    <source>
        <dbReference type="ARBA" id="ARBA00022737"/>
    </source>
</evidence>
<dbReference type="EMBL" id="JALLPB020000004">
    <property type="protein sequence ID" value="KAL3827445.1"/>
    <property type="molecule type" value="Genomic_DNA"/>
</dbReference>
<dbReference type="PANTHER" id="PTHR11242:SF17">
    <property type="match status" value="1"/>
</dbReference>